<sequence length="106" mass="10552">MNAPAPPAPPPALFVREAEAHAVSAKLNEDVLLLVQGAVLKAGNTMTPELMGALLTALASVMGATIAAYTPSHLRQSAMDAAVQALVNATATGCAAVDAARAPPPA</sequence>
<protein>
    <submittedName>
        <fullName evidence="2">Uncharacterized protein</fullName>
    </submittedName>
</protein>
<organism evidence="2">
    <name type="scientific">uncultured Caudovirales phage</name>
    <dbReference type="NCBI Taxonomy" id="2100421"/>
    <lineage>
        <taxon>Viruses</taxon>
        <taxon>Duplodnaviria</taxon>
        <taxon>Heunggongvirae</taxon>
        <taxon>Uroviricota</taxon>
        <taxon>Caudoviricetes</taxon>
        <taxon>Peduoviridae</taxon>
        <taxon>Maltschvirus</taxon>
        <taxon>Maltschvirus maltsch</taxon>
    </lineage>
</organism>
<keyword evidence="1" id="KW-0812">Transmembrane</keyword>
<evidence type="ECO:0000313" key="2">
    <source>
        <dbReference type="EMBL" id="CAB4137761.1"/>
    </source>
</evidence>
<keyword evidence="1" id="KW-0472">Membrane</keyword>
<accession>A0A6J5LUD8</accession>
<feature type="transmembrane region" description="Helical" evidence="1">
    <location>
        <begin position="50"/>
        <end position="69"/>
    </location>
</feature>
<reference evidence="2" key="1">
    <citation type="submission" date="2020-04" db="EMBL/GenBank/DDBJ databases">
        <authorList>
            <person name="Chiriac C."/>
            <person name="Salcher M."/>
            <person name="Ghai R."/>
            <person name="Kavagutti S V."/>
        </authorList>
    </citation>
    <scope>NUCLEOTIDE SEQUENCE</scope>
</reference>
<name>A0A6J5LUD8_9CAUD</name>
<dbReference type="EMBL" id="LR796340">
    <property type="protein sequence ID" value="CAB4137761.1"/>
    <property type="molecule type" value="Genomic_DNA"/>
</dbReference>
<gene>
    <name evidence="2" type="ORF">UFOVP326_74</name>
</gene>
<keyword evidence="1" id="KW-1133">Transmembrane helix</keyword>
<evidence type="ECO:0000256" key="1">
    <source>
        <dbReference type="SAM" id="Phobius"/>
    </source>
</evidence>
<proteinExistence type="predicted"/>